<dbReference type="RefSeq" id="WP_210168971.1">
    <property type="nucleotide sequence ID" value="NZ_CBCXJR010000015.1"/>
</dbReference>
<dbReference type="Pfam" id="PF00534">
    <property type="entry name" value="Glycos_transf_1"/>
    <property type="match status" value="1"/>
</dbReference>
<dbReference type="CDD" id="cd03811">
    <property type="entry name" value="GT4_GT28_WabH-like"/>
    <property type="match status" value="1"/>
</dbReference>
<dbReference type="EMBL" id="AACCXK010000014">
    <property type="protein sequence ID" value="EAK0453532.1"/>
    <property type="molecule type" value="Genomic_DNA"/>
</dbReference>
<organism evidence="3">
    <name type="scientific">Campylobacter fetus</name>
    <dbReference type="NCBI Taxonomy" id="196"/>
    <lineage>
        <taxon>Bacteria</taxon>
        <taxon>Pseudomonadati</taxon>
        <taxon>Campylobacterota</taxon>
        <taxon>Epsilonproteobacteria</taxon>
        <taxon>Campylobacterales</taxon>
        <taxon>Campylobacteraceae</taxon>
        <taxon>Campylobacter</taxon>
    </lineage>
</organism>
<keyword evidence="3" id="KW-0808">Transferase</keyword>
<dbReference type="InterPro" id="IPR001296">
    <property type="entry name" value="Glyco_trans_1"/>
</dbReference>
<sequence length="368" mass="41660">MIKNGKKVLFVIDLIKGGGGAQKVLKIAMQTLKKNGFETELIVLKRSNKELDFSEFRVHYVLNEDDKLLPNSFIILEKLRNLMREFDIVCTFIDFITTYYVALAIELNCFCVSKNANAKQALESRELVTHKTDQKLICFVRSKLSFLSQSFALKELNLDLAKLSLSRADKVVANSIECQKELLEFGIKNPLLLNNPIILPKHIENNLNLNKNYALAVGRLSKEKDYETMIKAFKKANCKDLKLIILGEGDLKNSLLELAKGANIEFLGYKKNVITYLANAKFFIQTSLFEGSSNSVLESYALGVPAILSDIPQNREIYNLDACYVPCKDITSLSNSIRKLNENSTKFNPNLTKFSIENFEKTLLGIFK</sequence>
<evidence type="ECO:0000259" key="1">
    <source>
        <dbReference type="Pfam" id="PF00534"/>
    </source>
</evidence>
<dbReference type="PANTHER" id="PTHR12526">
    <property type="entry name" value="GLYCOSYLTRANSFERASE"/>
    <property type="match status" value="1"/>
</dbReference>
<evidence type="ECO:0000313" key="5">
    <source>
        <dbReference type="Proteomes" id="UP000557842"/>
    </source>
</evidence>
<feature type="domain" description="Glycosyl transferase family 1" evidence="1">
    <location>
        <begin position="204"/>
        <end position="346"/>
    </location>
</feature>
<dbReference type="AlphaFoldDB" id="A0A5L9WTS2"/>
<dbReference type="EMBL" id="AACCXM010000006">
    <property type="protein sequence ID" value="EAK0469140.1"/>
    <property type="molecule type" value="Genomic_DNA"/>
</dbReference>
<evidence type="ECO:0000313" key="4">
    <source>
        <dbReference type="EMBL" id="EAK0469140.1"/>
    </source>
</evidence>
<comment type="caution">
    <text evidence="3">The sequence shown here is derived from an EMBL/GenBank/DDBJ whole genome shotgun (WGS) entry which is preliminary data.</text>
</comment>
<proteinExistence type="predicted"/>
<dbReference type="EMBL" id="AABQDW010000010">
    <property type="protein sequence ID" value="EAI5408308.1"/>
    <property type="molecule type" value="Genomic_DNA"/>
</dbReference>
<dbReference type="Gene3D" id="3.40.50.2000">
    <property type="entry name" value="Glycogen Phosphorylase B"/>
    <property type="match status" value="2"/>
</dbReference>
<name>A0A5L9WTS2_CAMFE</name>
<accession>A0A5L9WTS2</accession>
<dbReference type="Proteomes" id="UP000557842">
    <property type="component" value="Unassembled WGS sequence"/>
</dbReference>
<protein>
    <submittedName>
        <fullName evidence="3">Glycosyltransferase</fullName>
    </submittedName>
</protein>
<dbReference type="PANTHER" id="PTHR12526:SF630">
    <property type="entry name" value="GLYCOSYLTRANSFERASE"/>
    <property type="match status" value="1"/>
</dbReference>
<reference evidence="3 5" key="1">
    <citation type="submission" date="2018-05" db="EMBL/GenBank/DDBJ databases">
        <authorList>
            <consortium name="PulseNet: The National Subtyping Network for Foodborne Disease Surveillance"/>
            <person name="Tarr C.L."/>
            <person name="Trees E."/>
            <person name="Katz L.S."/>
            <person name="Carleton-Romer H.A."/>
            <person name="Stroika S."/>
            <person name="Kucerova Z."/>
            <person name="Roache K.F."/>
            <person name="Sabol A.L."/>
            <person name="Besser J."/>
            <person name="Gerner-Smidt P."/>
        </authorList>
    </citation>
    <scope>NUCLEOTIDE SEQUENCE</scope>
    <source>
        <strain evidence="3">2014D-0197</strain>
        <strain evidence="2 5">2016D-0221</strain>
        <strain evidence="4">D4313</strain>
    </source>
</reference>
<gene>
    <name evidence="3" type="ORF">AAH17_07710</name>
    <name evidence="4" type="ORF">AAH24_07185</name>
    <name evidence="2" type="ORF">BVH53_06310</name>
</gene>
<dbReference type="SUPFAM" id="SSF53756">
    <property type="entry name" value="UDP-Glycosyltransferase/glycogen phosphorylase"/>
    <property type="match status" value="1"/>
</dbReference>
<dbReference type="GO" id="GO:0016757">
    <property type="term" value="F:glycosyltransferase activity"/>
    <property type="evidence" value="ECO:0007669"/>
    <property type="project" value="InterPro"/>
</dbReference>
<evidence type="ECO:0000313" key="3">
    <source>
        <dbReference type="EMBL" id="EAK0453532.1"/>
    </source>
</evidence>
<evidence type="ECO:0000313" key="2">
    <source>
        <dbReference type="EMBL" id="EAI5408308.1"/>
    </source>
</evidence>